<evidence type="ECO:0000313" key="5">
    <source>
        <dbReference type="WBParaSite" id="HCON_00153480-00001"/>
    </source>
</evidence>
<dbReference type="GO" id="GO:0005634">
    <property type="term" value="C:nucleus"/>
    <property type="evidence" value="ECO:0007669"/>
    <property type="project" value="UniProtKB-SubCell"/>
</dbReference>
<accession>A0A7I5ED74</accession>
<evidence type="ECO:0000256" key="3">
    <source>
        <dbReference type="SAM" id="MobiDB-lite"/>
    </source>
</evidence>
<dbReference type="Gene3D" id="1.25.40.10">
    <property type="entry name" value="Tetratricopeptide repeat domain"/>
    <property type="match status" value="1"/>
</dbReference>
<dbReference type="WBParaSite" id="HCON_00153480-00001">
    <property type="protein sequence ID" value="HCON_00153480-00001"/>
    <property type="gene ID" value="HCON_00153480"/>
</dbReference>
<organism evidence="4 5">
    <name type="scientific">Haemonchus contortus</name>
    <name type="common">Barber pole worm</name>
    <dbReference type="NCBI Taxonomy" id="6289"/>
    <lineage>
        <taxon>Eukaryota</taxon>
        <taxon>Metazoa</taxon>
        <taxon>Ecdysozoa</taxon>
        <taxon>Nematoda</taxon>
        <taxon>Chromadorea</taxon>
        <taxon>Rhabditida</taxon>
        <taxon>Rhabditina</taxon>
        <taxon>Rhabditomorpha</taxon>
        <taxon>Strongyloidea</taxon>
        <taxon>Trichostrongylidae</taxon>
        <taxon>Haemonchus</taxon>
    </lineage>
</organism>
<dbReference type="OrthoDB" id="269919at2759"/>
<dbReference type="PANTHER" id="PTHR15502">
    <property type="entry name" value="CALCINEURIN-BINDING PROTEIN CABIN 1-RELATED"/>
    <property type="match status" value="1"/>
</dbReference>
<evidence type="ECO:0000256" key="2">
    <source>
        <dbReference type="ARBA" id="ARBA00023242"/>
    </source>
</evidence>
<dbReference type="InterPro" id="IPR011990">
    <property type="entry name" value="TPR-like_helical_dom_sf"/>
</dbReference>
<proteinExistence type="predicted"/>
<evidence type="ECO:0000313" key="4">
    <source>
        <dbReference type="Proteomes" id="UP000025227"/>
    </source>
</evidence>
<feature type="region of interest" description="Disordered" evidence="3">
    <location>
        <begin position="1"/>
        <end position="94"/>
    </location>
</feature>
<reference evidence="5" key="1">
    <citation type="submission" date="2020-12" db="UniProtKB">
        <authorList>
            <consortium name="WormBaseParasite"/>
        </authorList>
    </citation>
    <scope>IDENTIFICATION</scope>
    <source>
        <strain evidence="5">MHco3</strain>
    </source>
</reference>
<protein>
    <submittedName>
        <fullName evidence="5">TPR_REGION domain-containing protein</fullName>
    </submittedName>
</protein>
<dbReference type="InterPro" id="IPR033053">
    <property type="entry name" value="Hir3/CABIN1"/>
</dbReference>
<dbReference type="Proteomes" id="UP000025227">
    <property type="component" value="Unplaced"/>
</dbReference>
<dbReference type="GO" id="GO:0031491">
    <property type="term" value="F:nucleosome binding"/>
    <property type="evidence" value="ECO:0007669"/>
    <property type="project" value="TreeGrafter"/>
</dbReference>
<dbReference type="OMA" id="IHYRAYA"/>
<feature type="compositionally biased region" description="Acidic residues" evidence="3">
    <location>
        <begin position="42"/>
        <end position="59"/>
    </location>
</feature>
<comment type="subcellular location">
    <subcellularLocation>
        <location evidence="1">Nucleus</location>
    </subcellularLocation>
</comment>
<dbReference type="GO" id="GO:0006325">
    <property type="term" value="P:chromatin organization"/>
    <property type="evidence" value="ECO:0007669"/>
    <property type="project" value="InterPro"/>
</dbReference>
<name>A0A7I5ED74_HAECO</name>
<feature type="compositionally biased region" description="Acidic residues" evidence="3">
    <location>
        <begin position="66"/>
        <end position="77"/>
    </location>
</feature>
<keyword evidence="4" id="KW-1185">Reference proteome</keyword>
<dbReference type="PANTHER" id="PTHR15502:SF7">
    <property type="entry name" value="CALCINEURIN-BINDING PROTEIN CABIN-1"/>
    <property type="match status" value="1"/>
</dbReference>
<evidence type="ECO:0000256" key="1">
    <source>
        <dbReference type="ARBA" id="ARBA00004123"/>
    </source>
</evidence>
<sequence length="1520" mass="174568">MAGRHEKVMPETSGDDNESGSTSGSEVSIGDEGEENNRSTAESDESDEESESSDEEESSESGSSESDGDSSSDDSDSTDSLWGALDDDDQKQTQEANEASALLEFQRALDCLVEGKNNAATKILKRLLHNPLVKGFNTTVFDWEAEVDERLSKMARLFVGIHKNLAKLDSESSSQHFLQILSIAPKNAEIWLNLGLESITSGDVDFAKFAFEHAEGPEATDALLSALYLSRNYHACLRLAQKCLSLGIAKEKALFLKERIRSVNDHYREFCDKIFGENRRYDLVETLDEATTAKMAQRLGAVEERLRSLTHDEEYSIPSPIEIEFDADQTVENIATCFCDLYDRIEAYSSLSLQEITFVRWDDRRDLLDSMSVLQDILDVIDTVNCLIDQALSRSAKTRCAATSSSLTALASDSFLRRSMRYAMELPFYEESGSQEVDSSMPCRLDGILPSLELAKSLGFHVRSILPLKDELLRRPSRTPSPELCREYFDSDLLLYLLMTTLKGGSWTMFELLEAFLCLVADFSPAFGAVPLDLREVIIQCYRRFNRLSSNLYEEKYLRLHVLMDELGESQARDYCIRWHYGEKWKDRELLQRFILSHSKAITDESIKLSFLRFLYNFLEDDEFIFTAKGWAGKDDVRGTIERLERSSRIISISQLRCSGKYEEVISIITRDIDFHALEGDDLFETAEFLIEAYLKVGKFDAAVDFMSRTLHLLLSYKQLPYEQISSLLRSMRDTDWSKVKKENAEIAGYFLCQLTTIGQFVTDWLVWKELYRVAERVGGGISVDYIHSLDPIKQDEAMPSLGLDVLLKAHEKLGEAKVCGCDKGAFLLFYMENLHACISNESVVSVLRRDDYSWLWSNVSEEISQCLYCVFGRYSKRRRALEEHECSVSHRILDKHSTMVVELAMPHPLPQYDDKDRLGHDVVDLLLNKFPFMLEYSEERKNILNKFTEWMHRAATDTSIDRLKWPTVRDESYVQSCIWYLMALHHYRLSNYNETEMYSKLFLTSGHATLESRVTAGAWAVLAYTSVYRVFQMDDDVLYLEWQWHVMPFRISLLVDGRIGVVYFQLANTLYQIATRLSRYFLTVPSDDWRLRHAEALLQRIRQESVKLFEKALSQAGQTEPGVICEFQWLCYFFLAKLQAKLDPNEVVKVVDGMFEAACSCELSGFFYPIKINVKKQQNIEPVEIHYQIHATVWKYLCKNPSPSLKTLISLLAYIRAMQYHKVVRSNFSLFSINPEIHETLVQITTSCDRVQEGDVDMTIDDIITRVDLIEELWNLCHRAFELVCERFPHMKSYYRLAEMELSRGNMEAAYNHLIKHVFRKKKRDDSLFDSVVEITSQDIDRSGSFPYHVERALQLLTSLAYRLKDMPTIISIITTLVANVETRNEEFILKERQGALLQHAVSRLHILVMESAAPKHLRSDLYRAWQAVSRCKMLAARSAYVHLQGLIQHIFGSVDSFVAEQSMVDDHKKKQVRKRKLTPYDLAAADRELLTHGSQTERLEIPATCSDPLKLMRLALNA</sequence>
<keyword evidence="2" id="KW-0539">Nucleus</keyword>